<protein>
    <submittedName>
        <fullName evidence="2">Uncharacterized protein</fullName>
    </submittedName>
</protein>
<feature type="compositionally biased region" description="Basic and acidic residues" evidence="1">
    <location>
        <begin position="99"/>
        <end position="124"/>
    </location>
</feature>
<accession>A0AAE1P703</accession>
<gene>
    <name evidence="2" type="ORF">Pmani_025999</name>
</gene>
<feature type="compositionally biased region" description="Basic and acidic residues" evidence="1">
    <location>
        <begin position="70"/>
        <end position="84"/>
    </location>
</feature>
<dbReference type="Proteomes" id="UP001292094">
    <property type="component" value="Unassembled WGS sequence"/>
</dbReference>
<dbReference type="EMBL" id="JAWZYT010002815">
    <property type="protein sequence ID" value="KAK4301886.1"/>
    <property type="molecule type" value="Genomic_DNA"/>
</dbReference>
<reference evidence="2" key="1">
    <citation type="submission" date="2023-11" db="EMBL/GenBank/DDBJ databases">
        <title>Genome assemblies of two species of porcelain crab, Petrolisthes cinctipes and Petrolisthes manimaculis (Anomura: Porcellanidae).</title>
        <authorList>
            <person name="Angst P."/>
        </authorList>
    </citation>
    <scope>NUCLEOTIDE SEQUENCE</scope>
    <source>
        <strain evidence="2">PB745_02</strain>
        <tissue evidence="2">Gill</tissue>
    </source>
</reference>
<feature type="region of interest" description="Disordered" evidence="1">
    <location>
        <begin position="31"/>
        <end position="124"/>
    </location>
</feature>
<proteinExistence type="predicted"/>
<name>A0AAE1P703_9EUCA</name>
<keyword evidence="3" id="KW-1185">Reference proteome</keyword>
<organism evidence="2 3">
    <name type="scientific">Petrolisthes manimaculis</name>
    <dbReference type="NCBI Taxonomy" id="1843537"/>
    <lineage>
        <taxon>Eukaryota</taxon>
        <taxon>Metazoa</taxon>
        <taxon>Ecdysozoa</taxon>
        <taxon>Arthropoda</taxon>
        <taxon>Crustacea</taxon>
        <taxon>Multicrustacea</taxon>
        <taxon>Malacostraca</taxon>
        <taxon>Eumalacostraca</taxon>
        <taxon>Eucarida</taxon>
        <taxon>Decapoda</taxon>
        <taxon>Pleocyemata</taxon>
        <taxon>Anomura</taxon>
        <taxon>Galatheoidea</taxon>
        <taxon>Porcellanidae</taxon>
        <taxon>Petrolisthes</taxon>
    </lineage>
</organism>
<sequence>MTTQANLSPSQNTQRPESYLRLFFLDSTVEDSVTRGSQPAVDDPLRRTLEGHIRGEEEGRRGTLGGGWMGRRDTRREGHWRDTLGGRGRGWGGDTLGGTRRDGEEGHVRGEGEGWEMRDTREGR</sequence>
<feature type="compositionally biased region" description="Gly residues" evidence="1">
    <location>
        <begin position="85"/>
        <end position="96"/>
    </location>
</feature>
<dbReference type="AlphaFoldDB" id="A0AAE1P703"/>
<evidence type="ECO:0000313" key="3">
    <source>
        <dbReference type="Proteomes" id="UP001292094"/>
    </source>
</evidence>
<comment type="caution">
    <text evidence="2">The sequence shown here is derived from an EMBL/GenBank/DDBJ whole genome shotgun (WGS) entry which is preliminary data.</text>
</comment>
<evidence type="ECO:0000256" key="1">
    <source>
        <dbReference type="SAM" id="MobiDB-lite"/>
    </source>
</evidence>
<evidence type="ECO:0000313" key="2">
    <source>
        <dbReference type="EMBL" id="KAK4301886.1"/>
    </source>
</evidence>
<feature type="compositionally biased region" description="Basic and acidic residues" evidence="1">
    <location>
        <begin position="43"/>
        <end position="61"/>
    </location>
</feature>